<evidence type="ECO:0000256" key="3">
    <source>
        <dbReference type="ARBA" id="ARBA00022771"/>
    </source>
</evidence>
<dbReference type="OrthoDB" id="9411774at2759"/>
<feature type="domain" description="C2H2-type" evidence="10">
    <location>
        <begin position="7"/>
        <end position="34"/>
    </location>
</feature>
<keyword evidence="5" id="KW-0805">Transcription regulation</keyword>
<dbReference type="PANTHER" id="PTHR45801">
    <property type="entry name" value="OS07G0101800 PROTEIN"/>
    <property type="match status" value="1"/>
</dbReference>
<sequence>MDSRSCYVCLFCGLSFSRANALNGHMKVHREEKNKIMKERIVKFNQPVTNQTQVTFNSQHGDYIPTMMNHFHMGELGRSISQPQQVTSNASQGSEEIDLELRLGPSKGPSKANELDLELKL</sequence>
<dbReference type="Proteomes" id="UP000242715">
    <property type="component" value="Unassembled WGS sequence"/>
</dbReference>
<evidence type="ECO:0000256" key="1">
    <source>
        <dbReference type="ARBA" id="ARBA00004123"/>
    </source>
</evidence>
<dbReference type="SMART" id="SM00355">
    <property type="entry name" value="ZnF_C2H2"/>
    <property type="match status" value="1"/>
</dbReference>
<dbReference type="InterPro" id="IPR052426">
    <property type="entry name" value="Plant_dev_regulator"/>
</dbReference>
<keyword evidence="2" id="KW-0479">Metal-binding</keyword>
<protein>
    <recommendedName>
        <fullName evidence="10">C2H2-type domain-containing protein</fullName>
    </recommendedName>
</protein>
<reference evidence="12" key="1">
    <citation type="journal article" date="2017" name="Front. Plant Sci.">
        <title>Climate Clever Clovers: New Paradigm to Reduce the Environmental Footprint of Ruminants by Breeding Low Methanogenic Forages Utilizing Haplotype Variation.</title>
        <authorList>
            <person name="Kaur P."/>
            <person name="Appels R."/>
            <person name="Bayer P.E."/>
            <person name="Keeble-Gagnere G."/>
            <person name="Wang J."/>
            <person name="Hirakawa H."/>
            <person name="Shirasawa K."/>
            <person name="Vercoe P."/>
            <person name="Stefanova K."/>
            <person name="Durmic Z."/>
            <person name="Nichols P."/>
            <person name="Revell C."/>
            <person name="Isobe S.N."/>
            <person name="Edwards D."/>
            <person name="Erskine W."/>
        </authorList>
    </citation>
    <scope>NUCLEOTIDE SEQUENCE [LARGE SCALE GENOMIC DNA]</scope>
    <source>
        <strain evidence="12">cv. Daliak</strain>
    </source>
</reference>
<dbReference type="Gene3D" id="3.30.160.60">
    <property type="entry name" value="Classic Zinc Finger"/>
    <property type="match status" value="1"/>
</dbReference>
<dbReference type="AlphaFoldDB" id="A0A2Z6NAK4"/>
<evidence type="ECO:0000256" key="2">
    <source>
        <dbReference type="ARBA" id="ARBA00022723"/>
    </source>
</evidence>
<evidence type="ECO:0000256" key="4">
    <source>
        <dbReference type="ARBA" id="ARBA00022833"/>
    </source>
</evidence>
<evidence type="ECO:0000313" key="11">
    <source>
        <dbReference type="EMBL" id="GAU39123.1"/>
    </source>
</evidence>
<name>A0A2Z6NAK4_TRISU</name>
<evidence type="ECO:0000256" key="9">
    <source>
        <dbReference type="SAM" id="MobiDB-lite"/>
    </source>
</evidence>
<dbReference type="InterPro" id="IPR013087">
    <property type="entry name" value="Znf_C2H2_type"/>
</dbReference>
<keyword evidence="3 8" id="KW-0863">Zinc-finger</keyword>
<dbReference type="PROSITE" id="PS50157">
    <property type="entry name" value="ZINC_FINGER_C2H2_2"/>
    <property type="match status" value="1"/>
</dbReference>
<evidence type="ECO:0000313" key="12">
    <source>
        <dbReference type="Proteomes" id="UP000242715"/>
    </source>
</evidence>
<proteinExistence type="predicted"/>
<dbReference type="InterPro" id="IPR036236">
    <property type="entry name" value="Znf_C2H2_sf"/>
</dbReference>
<dbReference type="GO" id="GO:0005634">
    <property type="term" value="C:nucleus"/>
    <property type="evidence" value="ECO:0007669"/>
    <property type="project" value="UniProtKB-SubCell"/>
</dbReference>
<dbReference type="SUPFAM" id="SSF57667">
    <property type="entry name" value="beta-beta-alpha zinc fingers"/>
    <property type="match status" value="1"/>
</dbReference>
<accession>A0A2Z6NAK4</accession>
<feature type="region of interest" description="Disordered" evidence="9">
    <location>
        <begin position="82"/>
        <end position="121"/>
    </location>
</feature>
<evidence type="ECO:0000256" key="6">
    <source>
        <dbReference type="ARBA" id="ARBA00023163"/>
    </source>
</evidence>
<evidence type="ECO:0000256" key="5">
    <source>
        <dbReference type="ARBA" id="ARBA00023015"/>
    </source>
</evidence>
<dbReference type="EMBL" id="DF973745">
    <property type="protein sequence ID" value="GAU39123.1"/>
    <property type="molecule type" value="Genomic_DNA"/>
</dbReference>
<dbReference type="PANTHER" id="PTHR45801:SF107">
    <property type="entry name" value="TRANSCRIPTIONAL REGULATOR SUPERMAN-LIKE"/>
    <property type="match status" value="1"/>
</dbReference>
<keyword evidence="7" id="KW-0539">Nucleus</keyword>
<evidence type="ECO:0000259" key="10">
    <source>
        <dbReference type="PROSITE" id="PS50157"/>
    </source>
</evidence>
<organism evidence="11 12">
    <name type="scientific">Trifolium subterraneum</name>
    <name type="common">Subterranean clover</name>
    <dbReference type="NCBI Taxonomy" id="3900"/>
    <lineage>
        <taxon>Eukaryota</taxon>
        <taxon>Viridiplantae</taxon>
        <taxon>Streptophyta</taxon>
        <taxon>Embryophyta</taxon>
        <taxon>Tracheophyta</taxon>
        <taxon>Spermatophyta</taxon>
        <taxon>Magnoliopsida</taxon>
        <taxon>eudicotyledons</taxon>
        <taxon>Gunneridae</taxon>
        <taxon>Pentapetalae</taxon>
        <taxon>rosids</taxon>
        <taxon>fabids</taxon>
        <taxon>Fabales</taxon>
        <taxon>Fabaceae</taxon>
        <taxon>Papilionoideae</taxon>
        <taxon>50 kb inversion clade</taxon>
        <taxon>NPAAA clade</taxon>
        <taxon>Hologalegina</taxon>
        <taxon>IRL clade</taxon>
        <taxon>Trifolieae</taxon>
        <taxon>Trifolium</taxon>
    </lineage>
</organism>
<dbReference type="PROSITE" id="PS00028">
    <property type="entry name" value="ZINC_FINGER_C2H2_1"/>
    <property type="match status" value="1"/>
</dbReference>
<gene>
    <name evidence="11" type="ORF">TSUD_23020</name>
</gene>
<keyword evidence="4" id="KW-0862">Zinc</keyword>
<feature type="compositionally biased region" description="Polar residues" evidence="9">
    <location>
        <begin position="82"/>
        <end position="94"/>
    </location>
</feature>
<keyword evidence="12" id="KW-1185">Reference proteome</keyword>
<comment type="subcellular location">
    <subcellularLocation>
        <location evidence="1">Nucleus</location>
    </subcellularLocation>
</comment>
<evidence type="ECO:0000256" key="8">
    <source>
        <dbReference type="PROSITE-ProRule" id="PRU00042"/>
    </source>
</evidence>
<dbReference type="GO" id="GO:0008270">
    <property type="term" value="F:zinc ion binding"/>
    <property type="evidence" value="ECO:0007669"/>
    <property type="project" value="UniProtKB-KW"/>
</dbReference>
<evidence type="ECO:0000256" key="7">
    <source>
        <dbReference type="ARBA" id="ARBA00023242"/>
    </source>
</evidence>
<keyword evidence="6" id="KW-0804">Transcription</keyword>